<evidence type="ECO:0000313" key="1">
    <source>
        <dbReference type="EMBL" id="TVY46618.1"/>
    </source>
</evidence>
<evidence type="ECO:0000313" key="2">
    <source>
        <dbReference type="Proteomes" id="UP000481288"/>
    </source>
</evidence>
<sequence length="690" mass="77669">MAANRNNLTPWAKRYGPMPNSHKSGFTPIDYPFPSKISAARENEITAIEALQTHRFYGFTARELGQLDALCTRDLVPGNLKNGIVPFLRRENWEKVPYAHFSRKHLYPVEGGTGMWIADNDEVWKVLEPRRIPDYRLVAQDKINHAQSRLNSFHRTATPTDINAIAARRDVEFEILRSRRRYTFAICLDSEDPQEPTVGERFGSFAATCMNAKHMGNKPGNDPGWRIFTFLNFQRLAQLRQDDLNGSERMSLEWDVANTIAHEVMHAIHFSYELDTDRTKEPYFEDEAVAELGYSYETAVNGGILESFLPNQTDVVNIGYWLKVAWPSIVDVYMGGGDAPTLIQPGPLDFEDRYPIPVSTFQDQQQEEFWAVGVRNFGHSLLYRKALTQGVRVNYNVTRDAANVYHRTTAGAQRIRGQLPGWNEMSKAEDKMLTLRFSMNLNREERRALAFGQAFTKSAATYAAFYDAAMDQCESVDKITYLLQSPSAGTRLVVSELHSQVRAATETHERMIDAMLSLEKETTNQVRFVERRSDLLGWNRGTRVFMKKLAPDDDDAAPPGLLTHAMKLERSRLRLFSPSDASASGSPDAQETFEIQDAQRALANPAIMSDAAAKQGLLTTCQTLVNKEGCSVLGDWVAMMITALVQGDAVGALLYADKLEAFSRGVPPEWEMEIGGWVERGREVAGLLAE</sequence>
<dbReference type="EMBL" id="QGMG01001577">
    <property type="protein sequence ID" value="TVY46618.1"/>
    <property type="molecule type" value="Genomic_DNA"/>
</dbReference>
<dbReference type="AlphaFoldDB" id="A0A7D8UJ72"/>
<name>A0A7D8UJ72_9HELO</name>
<protein>
    <submittedName>
        <fullName evidence="1">Uncharacterized protein</fullName>
    </submittedName>
</protein>
<organism evidence="1 2">
    <name type="scientific">Lachnellula cervina</name>
    <dbReference type="NCBI Taxonomy" id="1316786"/>
    <lineage>
        <taxon>Eukaryota</taxon>
        <taxon>Fungi</taxon>
        <taxon>Dikarya</taxon>
        <taxon>Ascomycota</taxon>
        <taxon>Pezizomycotina</taxon>
        <taxon>Leotiomycetes</taxon>
        <taxon>Helotiales</taxon>
        <taxon>Lachnaceae</taxon>
        <taxon>Lachnellula</taxon>
    </lineage>
</organism>
<reference evidence="1 2" key="1">
    <citation type="submission" date="2018-05" db="EMBL/GenBank/DDBJ databases">
        <title>Whole genome sequencing for identification of molecular markers to develop diagnostic detection tools for the regulated plant pathogen Lachnellula willkommii.</title>
        <authorList>
            <person name="Giroux E."/>
            <person name="Bilodeau G."/>
        </authorList>
    </citation>
    <scope>NUCLEOTIDE SEQUENCE [LARGE SCALE GENOMIC DNA]</scope>
    <source>
        <strain evidence="1 2">CBS 625.97</strain>
    </source>
</reference>
<keyword evidence="2" id="KW-1185">Reference proteome</keyword>
<comment type="caution">
    <text evidence="1">The sequence shown here is derived from an EMBL/GenBank/DDBJ whole genome shotgun (WGS) entry which is preliminary data.</text>
</comment>
<dbReference type="OrthoDB" id="10254945at2759"/>
<dbReference type="Proteomes" id="UP000481288">
    <property type="component" value="Unassembled WGS sequence"/>
</dbReference>
<accession>A0A7D8UJ72</accession>
<proteinExistence type="predicted"/>
<gene>
    <name evidence="1" type="ORF">LCER1_G008049</name>
</gene>